<evidence type="ECO:0000256" key="5">
    <source>
        <dbReference type="ARBA" id="ARBA00022840"/>
    </source>
</evidence>
<dbReference type="GO" id="GO:0005524">
    <property type="term" value="F:ATP binding"/>
    <property type="evidence" value="ECO:0007669"/>
    <property type="project" value="UniProtKB-KW"/>
</dbReference>
<keyword evidence="8" id="KW-0378">Hydrolase</keyword>
<proteinExistence type="inferred from homology"/>
<comment type="subcellular location">
    <subcellularLocation>
        <location evidence="1">Cytoplasm</location>
    </subcellularLocation>
</comment>
<dbReference type="AlphaFoldDB" id="A0A1V3J0Y8"/>
<keyword evidence="9" id="KW-1185">Reference proteome</keyword>
<dbReference type="PANTHER" id="PTHR30473">
    <property type="entry name" value="PROTEIN PHOH"/>
    <property type="match status" value="1"/>
</dbReference>
<comment type="caution">
    <text evidence="8">The sequence shown here is derived from an EMBL/GenBank/DDBJ whole genome shotgun (WGS) entry which is preliminary data.</text>
</comment>
<dbReference type="OrthoDB" id="9805148at2"/>
<evidence type="ECO:0000256" key="4">
    <source>
        <dbReference type="ARBA" id="ARBA00022741"/>
    </source>
</evidence>
<evidence type="ECO:0000313" key="8">
    <source>
        <dbReference type="EMBL" id="OOF48607.1"/>
    </source>
</evidence>
<keyword evidence="3" id="KW-0963">Cytoplasm</keyword>
<name>A0A1V3J0Y8_9PAST</name>
<comment type="similarity">
    <text evidence="2">Belongs to the PhoH family.</text>
</comment>
<organism evidence="8 9">
    <name type="scientific">Rodentibacter trehalosifermentans</name>
    <dbReference type="NCBI Taxonomy" id="1908263"/>
    <lineage>
        <taxon>Bacteria</taxon>
        <taxon>Pseudomonadati</taxon>
        <taxon>Pseudomonadota</taxon>
        <taxon>Gammaproteobacteria</taxon>
        <taxon>Pasteurellales</taxon>
        <taxon>Pasteurellaceae</taxon>
        <taxon>Rodentibacter</taxon>
    </lineage>
</organism>
<dbReference type="Gene3D" id="3.40.50.300">
    <property type="entry name" value="P-loop containing nucleotide triphosphate hydrolases"/>
    <property type="match status" value="1"/>
</dbReference>
<evidence type="ECO:0000259" key="7">
    <source>
        <dbReference type="Pfam" id="PF02562"/>
    </source>
</evidence>
<dbReference type="InterPro" id="IPR051451">
    <property type="entry name" value="PhoH2-like"/>
</dbReference>
<reference evidence="8 9" key="1">
    <citation type="submission" date="2016-10" db="EMBL/GenBank/DDBJ databases">
        <title>Rodentibacter gen. nov. and new species.</title>
        <authorList>
            <person name="Christensen H."/>
        </authorList>
    </citation>
    <scope>NUCLEOTIDE SEQUENCE [LARGE SCALE GENOMIC DNA]</scope>
    <source>
        <strain evidence="8 9">H1987082031</strain>
    </source>
</reference>
<keyword evidence="4" id="KW-0547">Nucleotide-binding</keyword>
<dbReference type="GO" id="GO:0005829">
    <property type="term" value="C:cytosol"/>
    <property type="evidence" value="ECO:0007669"/>
    <property type="project" value="TreeGrafter"/>
</dbReference>
<dbReference type="PANTHER" id="PTHR30473:SF1">
    <property type="entry name" value="PHOH-LIKE PROTEIN"/>
    <property type="match status" value="1"/>
</dbReference>
<dbReference type="EMBL" id="MLHL01000025">
    <property type="protein sequence ID" value="OOF48607.1"/>
    <property type="molecule type" value="Genomic_DNA"/>
</dbReference>
<protein>
    <recommendedName>
        <fullName evidence="6">PhoH-like protein</fullName>
    </recommendedName>
</protein>
<evidence type="ECO:0000256" key="6">
    <source>
        <dbReference type="ARBA" id="ARBA00039970"/>
    </source>
</evidence>
<evidence type="ECO:0000256" key="2">
    <source>
        <dbReference type="ARBA" id="ARBA00010393"/>
    </source>
</evidence>
<dbReference type="InterPro" id="IPR027417">
    <property type="entry name" value="P-loop_NTPase"/>
</dbReference>
<dbReference type="SUPFAM" id="SSF52540">
    <property type="entry name" value="P-loop containing nucleoside triphosphate hydrolases"/>
    <property type="match status" value="1"/>
</dbReference>
<dbReference type="GO" id="GO:0016787">
    <property type="term" value="F:hydrolase activity"/>
    <property type="evidence" value="ECO:0007669"/>
    <property type="project" value="UniProtKB-KW"/>
</dbReference>
<dbReference type="Proteomes" id="UP000189161">
    <property type="component" value="Unassembled WGS sequence"/>
</dbReference>
<dbReference type="Pfam" id="PF02562">
    <property type="entry name" value="PhoH"/>
    <property type="match status" value="1"/>
</dbReference>
<sequence>MTTFTLEPQDNARLQSLCGAFDEHIKLIEKEFNLNIARNNFTFTLKSNEENPKPHHEKLIQRAVKLLQDLYVETAPIKGKVNELDLEEVHIALQESRMLSQSESTREESRVYSTTIKTKRGVIKPRGENQIQYLRNILTHDISFGIGPAGTGKTFLAVAAAVEALERQEIRRILLTRPAVEAGEKLGFLPGDLGQKIEPYLRPLYDALFEMLGFERVQKLMERNVIEIAPLAYMRGRTLNDSFIILDESQNTTIEQMKMFLTRIGFNSKAVITGDVTQIDLPRSTKSGLRHAIDVLESVPELSFNYFDSQDIVRHPVVAKVVQAYEAWEIQDEIRRKALAEARKAEREKERSILIENLGE</sequence>
<feature type="domain" description="PhoH-like protein" evidence="7">
    <location>
        <begin position="123"/>
        <end position="326"/>
    </location>
</feature>
<evidence type="ECO:0000256" key="1">
    <source>
        <dbReference type="ARBA" id="ARBA00004496"/>
    </source>
</evidence>
<evidence type="ECO:0000313" key="9">
    <source>
        <dbReference type="Proteomes" id="UP000189161"/>
    </source>
</evidence>
<accession>A0A1V3J0Y8</accession>
<keyword evidence="5" id="KW-0067">ATP-binding</keyword>
<dbReference type="RefSeq" id="WP_077478159.1">
    <property type="nucleotide sequence ID" value="NZ_MLHL01000025.1"/>
</dbReference>
<dbReference type="InterPro" id="IPR003714">
    <property type="entry name" value="PhoH"/>
</dbReference>
<dbReference type="FunFam" id="3.40.50.300:FF:000013">
    <property type="entry name" value="PhoH family ATPase"/>
    <property type="match status" value="1"/>
</dbReference>
<evidence type="ECO:0000256" key="3">
    <source>
        <dbReference type="ARBA" id="ARBA00022490"/>
    </source>
</evidence>
<gene>
    <name evidence="8" type="ORF">BKK52_05345</name>
</gene>